<dbReference type="Proteomes" id="UP001365542">
    <property type="component" value="Unassembled WGS sequence"/>
</dbReference>
<dbReference type="PROSITE" id="PS50181">
    <property type="entry name" value="FBOX"/>
    <property type="match status" value="1"/>
</dbReference>
<reference evidence="3 4" key="1">
    <citation type="submission" date="2019-10" db="EMBL/GenBank/DDBJ databases">
        <authorList>
            <person name="Palmer J.M."/>
        </authorList>
    </citation>
    <scope>NUCLEOTIDE SEQUENCE [LARGE SCALE GENOMIC DNA]</scope>
    <source>
        <strain evidence="3 4">TWF694</strain>
    </source>
</reference>
<dbReference type="SUPFAM" id="SSF81383">
    <property type="entry name" value="F-box domain"/>
    <property type="match status" value="1"/>
</dbReference>
<dbReference type="GO" id="GO:0006887">
    <property type="term" value="P:exocytosis"/>
    <property type="evidence" value="ECO:0007669"/>
    <property type="project" value="TreeGrafter"/>
</dbReference>
<dbReference type="AlphaFoldDB" id="A0AAV9X7Y1"/>
<proteinExistence type="predicted"/>
<feature type="region of interest" description="Disordered" evidence="1">
    <location>
        <begin position="111"/>
        <end position="138"/>
    </location>
</feature>
<dbReference type="SMART" id="SM00256">
    <property type="entry name" value="FBOX"/>
    <property type="match status" value="1"/>
</dbReference>
<dbReference type="InterPro" id="IPR048627">
    <property type="entry name" value="Sec10_HB"/>
</dbReference>
<accession>A0AAV9X7Y1</accession>
<dbReference type="Gene3D" id="1.20.1280.50">
    <property type="match status" value="1"/>
</dbReference>
<feature type="domain" description="F-box" evidence="2">
    <location>
        <begin position="38"/>
        <end position="84"/>
    </location>
</feature>
<dbReference type="GO" id="GO:0000145">
    <property type="term" value="C:exocyst"/>
    <property type="evidence" value="ECO:0007669"/>
    <property type="project" value="TreeGrafter"/>
</dbReference>
<protein>
    <submittedName>
        <fullName evidence="3">F-box protein: endocytic membrane traffic, recycling ReCYcling 1</fullName>
    </submittedName>
</protein>
<dbReference type="InterPro" id="IPR036047">
    <property type="entry name" value="F-box-like_dom_sf"/>
</dbReference>
<keyword evidence="4" id="KW-1185">Reference proteome</keyword>
<feature type="region of interest" description="Disordered" evidence="1">
    <location>
        <begin position="571"/>
        <end position="621"/>
    </location>
</feature>
<feature type="region of interest" description="Disordered" evidence="1">
    <location>
        <begin position="1"/>
        <end position="26"/>
    </location>
</feature>
<dbReference type="PANTHER" id="PTHR12100:SF1">
    <property type="entry name" value="RECYCLIN-1"/>
    <property type="match status" value="1"/>
</dbReference>
<name>A0AAV9X7Y1_9PEZI</name>
<evidence type="ECO:0000313" key="3">
    <source>
        <dbReference type="EMBL" id="KAK6538193.1"/>
    </source>
</evidence>
<feature type="compositionally biased region" description="Polar residues" evidence="1">
    <location>
        <begin position="610"/>
        <end position="620"/>
    </location>
</feature>
<evidence type="ECO:0000256" key="1">
    <source>
        <dbReference type="SAM" id="MobiDB-lite"/>
    </source>
</evidence>
<evidence type="ECO:0000313" key="4">
    <source>
        <dbReference type="Proteomes" id="UP001365542"/>
    </source>
</evidence>
<sequence>MDNYSFNNRPPSMPPPFPGSGSNRNSIASSLHSTRLVAKPPPTLPIEIIATILDYAPVSTLMRCARVSKKLKEMVYDDSRWVNKLVAMGVWNEAEARTRFEDALKRKRMAQMKAAEEERRRRAASLGANGGGAPGQQQKGISMGSTLFDMDEQQAKIAGPKAVPADKLAGLAQEVDLMTINTQAENIADDSRRLAQEKQQRQLMGVDTSDPSLMIFTDVRSARGYARQEYGRVYAALWPYYIDLVTSRSHADPVVFRRFRNPEDQAVMLKNLKIFSDSDSSLGWYERLDRLNSMTSIFENAVLREFESGYEECDYSGRMKRYANVLILLNGGGGAIDLFVSKHYLMFERESLGNPMDCFTNLHSADITLDPARDFFRKLSEAVNDQSEIIDQIFPPNVDVMIPFLDRIAEDVIGEYIGPLLDESHDRDIASYLNCITEVYVSVIQFSKSIKPAKGSERTFPEKILEIVIRIFEPHYDLYLTEELDHFKRLCEEEVESWEKKITDEYIATESFYMSNINRQADKVDFLASFKKVILMPVNAIPLPPMKPINIAFPAVVNPFNLRLKPAAAPTAPPSIADSQTENPYQTTLDVPDNHLNGDDTGPTPPASDGRTTPQPQVAPTNELAAKAAILNTRMEGIRTLFSIELALDLVHKAKAALERAACFVRFGGRIGEEAKDQCEQIFISLIQILGQRHVKSGFDKAVTHLSQYNPRELSTAEEQDQVIVKPLVQFMELVNVGDLIQQMLDVFYEQELIAHKLSDRNDFLNPAVKEKKRFEQMLDERVAAGLNTGIDVLIKEVDYVFAKTQKPTDYNPGIVGEPGLPTDLGPSEAARKVVDLVASHTKLLVGSTDKNVLDVFNQEVGMRLWASICKHLKIQRISIDGAIVLISDVNHYTQFIIKLRNSGLTQYYNALRELVQIYLIDPQHAKQMAAVIADGTRFKGIFTVEEVYEFVTRRSDWYQIKKDVEKAMYGFGCSVM</sequence>
<dbReference type="PANTHER" id="PTHR12100">
    <property type="entry name" value="SEC10"/>
    <property type="match status" value="1"/>
</dbReference>
<dbReference type="InterPro" id="IPR009976">
    <property type="entry name" value="Sec10-like"/>
</dbReference>
<feature type="compositionally biased region" description="Low complexity" evidence="1">
    <location>
        <begin position="1"/>
        <end position="10"/>
    </location>
</feature>
<evidence type="ECO:0000259" key="2">
    <source>
        <dbReference type="PROSITE" id="PS50181"/>
    </source>
</evidence>
<feature type="compositionally biased region" description="Polar residues" evidence="1">
    <location>
        <begin position="577"/>
        <end position="589"/>
    </location>
</feature>
<dbReference type="InterPro" id="IPR001810">
    <property type="entry name" value="F-box_dom"/>
</dbReference>
<organism evidence="3 4">
    <name type="scientific">Orbilia ellipsospora</name>
    <dbReference type="NCBI Taxonomy" id="2528407"/>
    <lineage>
        <taxon>Eukaryota</taxon>
        <taxon>Fungi</taxon>
        <taxon>Dikarya</taxon>
        <taxon>Ascomycota</taxon>
        <taxon>Pezizomycotina</taxon>
        <taxon>Orbiliomycetes</taxon>
        <taxon>Orbiliales</taxon>
        <taxon>Orbiliaceae</taxon>
        <taxon>Orbilia</taxon>
    </lineage>
</organism>
<dbReference type="Pfam" id="PF12937">
    <property type="entry name" value="F-box-like"/>
    <property type="match status" value="1"/>
</dbReference>
<comment type="caution">
    <text evidence="3">The sequence shown here is derived from an EMBL/GenBank/DDBJ whole genome shotgun (WGS) entry which is preliminary data.</text>
</comment>
<dbReference type="EMBL" id="JAVHJO010000008">
    <property type="protein sequence ID" value="KAK6538193.1"/>
    <property type="molecule type" value="Genomic_DNA"/>
</dbReference>
<gene>
    <name evidence="3" type="primary">RCY1</name>
    <name evidence="3" type="ORF">TWF694_011075</name>
</gene>
<dbReference type="GO" id="GO:0006893">
    <property type="term" value="P:Golgi to plasma membrane transport"/>
    <property type="evidence" value="ECO:0007669"/>
    <property type="project" value="TreeGrafter"/>
</dbReference>
<dbReference type="Pfam" id="PF07393">
    <property type="entry name" value="Sec10_HB"/>
    <property type="match status" value="1"/>
</dbReference>